<dbReference type="PANTHER" id="PTHR35537">
    <property type="entry name" value="DNA DAMAGE-INDUCIBLE APOPTOSIS SUPPRESSOR PROTEIN DDIAS"/>
    <property type="match status" value="1"/>
</dbReference>
<feature type="domain" description="Replication factor A C-terminal" evidence="2">
    <location>
        <begin position="17"/>
        <end position="105"/>
    </location>
</feature>
<dbReference type="STRING" id="45351.A7RVW9"/>
<dbReference type="GO" id="GO:0005634">
    <property type="term" value="C:nucleus"/>
    <property type="evidence" value="ECO:0000318"/>
    <property type="project" value="GO_Central"/>
</dbReference>
<organism evidence="3 4">
    <name type="scientific">Nematostella vectensis</name>
    <name type="common">Starlet sea anemone</name>
    <dbReference type="NCBI Taxonomy" id="45351"/>
    <lineage>
        <taxon>Eukaryota</taxon>
        <taxon>Metazoa</taxon>
        <taxon>Cnidaria</taxon>
        <taxon>Anthozoa</taxon>
        <taxon>Hexacorallia</taxon>
        <taxon>Actiniaria</taxon>
        <taxon>Edwardsiidae</taxon>
        <taxon>Nematostella</taxon>
    </lineage>
</organism>
<proteinExistence type="predicted"/>
<dbReference type="eggNOG" id="ENOG502R2XT">
    <property type="taxonomic scope" value="Eukaryota"/>
</dbReference>
<dbReference type="Gene3D" id="2.40.50.140">
    <property type="entry name" value="Nucleic acid-binding proteins"/>
    <property type="match status" value="1"/>
</dbReference>
<feature type="compositionally biased region" description="Polar residues" evidence="1">
    <location>
        <begin position="757"/>
        <end position="776"/>
    </location>
</feature>
<feature type="compositionally biased region" description="Polar residues" evidence="1">
    <location>
        <begin position="867"/>
        <end position="881"/>
    </location>
</feature>
<feature type="region of interest" description="Disordered" evidence="1">
    <location>
        <begin position="666"/>
        <end position="687"/>
    </location>
</feature>
<feature type="region of interest" description="Disordered" evidence="1">
    <location>
        <begin position="756"/>
        <end position="776"/>
    </location>
</feature>
<dbReference type="Pfam" id="PF08646">
    <property type="entry name" value="Rep_fac-A_C"/>
    <property type="match status" value="1"/>
</dbReference>
<protein>
    <recommendedName>
        <fullName evidence="2">Replication factor A C-terminal domain-containing protein</fullName>
    </recommendedName>
</protein>
<dbReference type="InterPro" id="IPR043522">
    <property type="entry name" value="DDIAS"/>
</dbReference>
<dbReference type="SUPFAM" id="SSF50249">
    <property type="entry name" value="Nucleic acid-binding proteins"/>
    <property type="match status" value="1"/>
</dbReference>
<evidence type="ECO:0000313" key="4">
    <source>
        <dbReference type="Proteomes" id="UP000001593"/>
    </source>
</evidence>
<dbReference type="GO" id="GO:0005737">
    <property type="term" value="C:cytoplasm"/>
    <property type="evidence" value="ECO:0000318"/>
    <property type="project" value="GO_Central"/>
</dbReference>
<accession>A7RVW9</accession>
<evidence type="ECO:0000259" key="2">
    <source>
        <dbReference type="Pfam" id="PF08646"/>
    </source>
</evidence>
<dbReference type="EMBL" id="DS469544">
    <property type="protein sequence ID" value="EDO44464.1"/>
    <property type="molecule type" value="Genomic_DNA"/>
</dbReference>
<dbReference type="InterPro" id="IPR013955">
    <property type="entry name" value="Rep_factor-A_C"/>
</dbReference>
<reference evidence="3 4" key="1">
    <citation type="journal article" date="2007" name="Science">
        <title>Sea anemone genome reveals ancestral eumetazoan gene repertoire and genomic organization.</title>
        <authorList>
            <person name="Putnam N.H."/>
            <person name="Srivastava M."/>
            <person name="Hellsten U."/>
            <person name="Dirks B."/>
            <person name="Chapman J."/>
            <person name="Salamov A."/>
            <person name="Terry A."/>
            <person name="Shapiro H."/>
            <person name="Lindquist E."/>
            <person name="Kapitonov V.V."/>
            <person name="Jurka J."/>
            <person name="Genikhovich G."/>
            <person name="Grigoriev I.V."/>
            <person name="Lucas S.M."/>
            <person name="Steele R.E."/>
            <person name="Finnerty J.R."/>
            <person name="Technau U."/>
            <person name="Martindale M.Q."/>
            <person name="Rokhsar D.S."/>
        </authorList>
    </citation>
    <scope>NUCLEOTIDE SEQUENCE [LARGE SCALE GENOMIC DNA]</scope>
    <source>
        <strain evidence="4">CH2 X CH6</strain>
    </source>
</reference>
<dbReference type="HOGENOM" id="CLU_316011_0_0_1"/>
<gene>
    <name evidence="3" type="ORF">NEMVEDRAFT_v1g241060</name>
</gene>
<dbReference type="InParanoid" id="A7RVW9"/>
<dbReference type="Proteomes" id="UP000001593">
    <property type="component" value="Unassembled WGS sequence"/>
</dbReference>
<keyword evidence="4" id="KW-1185">Reference proteome</keyword>
<feature type="compositionally biased region" description="Polar residues" evidence="1">
    <location>
        <begin position="846"/>
        <end position="859"/>
    </location>
</feature>
<dbReference type="AlphaFoldDB" id="A7RVW9"/>
<name>A7RVW9_NEMVE</name>
<feature type="region of interest" description="Disordered" evidence="1">
    <location>
        <begin position="845"/>
        <end position="881"/>
    </location>
</feature>
<dbReference type="PANTHER" id="PTHR35537:SF1">
    <property type="entry name" value="DNA DAMAGE-INDUCED APOPTOSIS SUPPRESSOR PROTEIN"/>
    <property type="match status" value="1"/>
</dbReference>
<sequence>MAMGTRSVFVIAQVISLRENYAYPCCSKCRRKIRTLDDENTFWCSNCHKKYTQGEVQFRYRVGLTVSDRSQVAEVAVFGRCLQPYFGASATEFYRFSHSLTTDFKHLPVSSATLIHEAMEQCFVGSLVQLGFHVISPCRSGSQITRSSPVQLKNISLQQAHHQQKRKMIQLPRLTTSIMSKIGQMEDSLTIIEILNQIILDLDSPVESESPSQDGVQRVGYKVSSEAHIHGRQSFPLSLDHCCDQKRSFSFSVSPLVLSCVSSSSSSAHCDTSSTAWQMTPVSTNLHEDGCLSSKQYLSSGHQIHFPNVGCPSHNNSLVKDMSPLTAQSRYSKLHESQNGIEIDRFEWSELPSSEDLSAFLADMSLEEDEIHSAVKCSYPISSNGNALSVQDCRTNKNEKKNAALYSSPCCDNTGPCCDNTGPCCDNTGQCCDNTGPKYARKCTCCDYRLFSCVNQDPSQDDYSEFPSSDDLDAFLADMDTSFGDACEDDCGRSVSLTQHTSNACPYQDAIESSKPQTGYRGPDVGSVIRAPCLPLSNLPNHVDLQENCTTGSTSGARNPRFQIDQEFLSEESINGHKICTTRRGSNSVALDTKFPLDQGHLIVESDNGLENCTTDSTSVTRDPSLSTGNQYSYQESVKPEGRHCVAEDFYCFLDSTDDSVRLDQVSRRVDNESATSTERSESEGRSSLRFQMSCSFTDTGENPSSPLLFSQNFINSNENLSSTPGLFSTFSSEHSQQQTPELFSQALFSSYKPMTPRSTDLYNDTSDSRVSTNGSRGRYSEILLNKLRNGGKMTRLRRHSTPIEKHSPVTSVDQVREYASPNEPDFLENSLQDIDVDSKKYRNYSPRQTKQHQGSPQEDSWRQHNRSLPTPCASQKSLPTDGTPVLFSSGSCENVSCMDMSVADCCLDDSLLADSIMNCSYLK</sequence>
<evidence type="ECO:0000256" key="1">
    <source>
        <dbReference type="SAM" id="MobiDB-lite"/>
    </source>
</evidence>
<dbReference type="GO" id="GO:1902230">
    <property type="term" value="P:negative regulation of intrinsic apoptotic signaling pathway in response to DNA damage"/>
    <property type="evidence" value="ECO:0007669"/>
    <property type="project" value="InterPro"/>
</dbReference>
<dbReference type="InterPro" id="IPR012340">
    <property type="entry name" value="NA-bd_OB-fold"/>
</dbReference>
<evidence type="ECO:0000313" key="3">
    <source>
        <dbReference type="EMBL" id="EDO44464.1"/>
    </source>
</evidence>